<sequence length="86" mass="9205">MYAVETDTEVVEQIAALPASALPSYAELMALLPQRPADPVARPPHRGRRDRGDPEPVRGPPGDVPTGASDLRRAADFATYQALRAA</sequence>
<name>A0A1M7R351_9ACTN</name>
<dbReference type="STRING" id="134849.SAMN05443668_106260"/>
<keyword evidence="3" id="KW-1185">Reference proteome</keyword>
<evidence type="ECO:0000313" key="2">
    <source>
        <dbReference type="EMBL" id="SHN39358.1"/>
    </source>
</evidence>
<feature type="region of interest" description="Disordered" evidence="1">
    <location>
        <begin position="35"/>
        <end position="75"/>
    </location>
</feature>
<dbReference type="Proteomes" id="UP000184440">
    <property type="component" value="Unassembled WGS sequence"/>
</dbReference>
<evidence type="ECO:0000256" key="1">
    <source>
        <dbReference type="SAM" id="MobiDB-lite"/>
    </source>
</evidence>
<proteinExistence type="predicted"/>
<reference evidence="2 3" key="1">
    <citation type="submission" date="2016-11" db="EMBL/GenBank/DDBJ databases">
        <authorList>
            <person name="Jaros S."/>
            <person name="Januszkiewicz K."/>
            <person name="Wedrychowicz H."/>
        </authorList>
    </citation>
    <scope>NUCLEOTIDE SEQUENCE [LARGE SCALE GENOMIC DNA]</scope>
    <source>
        <strain evidence="2 3">DSM 46144</strain>
    </source>
</reference>
<dbReference type="EMBL" id="FRCS01000006">
    <property type="protein sequence ID" value="SHN39358.1"/>
    <property type="molecule type" value="Genomic_DNA"/>
</dbReference>
<accession>A0A1M7R351</accession>
<gene>
    <name evidence="2" type="ORF">SAMN05443668_106260</name>
</gene>
<evidence type="ECO:0000313" key="3">
    <source>
        <dbReference type="Proteomes" id="UP000184440"/>
    </source>
</evidence>
<organism evidence="2 3">
    <name type="scientific">Cryptosporangium aurantiacum</name>
    <dbReference type="NCBI Taxonomy" id="134849"/>
    <lineage>
        <taxon>Bacteria</taxon>
        <taxon>Bacillati</taxon>
        <taxon>Actinomycetota</taxon>
        <taxon>Actinomycetes</taxon>
        <taxon>Cryptosporangiales</taxon>
        <taxon>Cryptosporangiaceae</taxon>
        <taxon>Cryptosporangium</taxon>
    </lineage>
</organism>
<protein>
    <submittedName>
        <fullName evidence="2">Uncharacterized protein</fullName>
    </submittedName>
</protein>
<dbReference type="AlphaFoldDB" id="A0A1M7R351"/>
<dbReference type="RefSeq" id="WP_073259611.1">
    <property type="nucleotide sequence ID" value="NZ_FRCS01000006.1"/>
</dbReference>